<evidence type="ECO:0008006" key="11">
    <source>
        <dbReference type="Google" id="ProtNLM"/>
    </source>
</evidence>
<evidence type="ECO:0000256" key="6">
    <source>
        <dbReference type="ARBA" id="ARBA00023033"/>
    </source>
</evidence>
<dbReference type="Proteomes" id="UP000579647">
    <property type="component" value="Unassembled WGS sequence"/>
</dbReference>
<keyword evidence="6 7" id="KW-0503">Monooxygenase</keyword>
<evidence type="ECO:0000313" key="9">
    <source>
        <dbReference type="EMBL" id="MBB5489020.1"/>
    </source>
</evidence>
<dbReference type="GO" id="GO:0016705">
    <property type="term" value="F:oxidoreductase activity, acting on paired donors, with incorporation or reduction of molecular oxygen"/>
    <property type="evidence" value="ECO:0007669"/>
    <property type="project" value="InterPro"/>
</dbReference>
<dbReference type="SUPFAM" id="SSF48264">
    <property type="entry name" value="Cytochrome P450"/>
    <property type="match status" value="1"/>
</dbReference>
<dbReference type="FunFam" id="1.10.630.10:FF:000018">
    <property type="entry name" value="Cytochrome P450 monooxygenase"/>
    <property type="match status" value="1"/>
</dbReference>
<accession>A0A840VX57</accession>
<dbReference type="PRINTS" id="PR00359">
    <property type="entry name" value="BP450"/>
</dbReference>
<dbReference type="InterPro" id="IPR036396">
    <property type="entry name" value="Cyt_P450_sf"/>
</dbReference>
<gene>
    <name evidence="9" type="ORF">HNR07_000157</name>
</gene>
<dbReference type="Pfam" id="PF00067">
    <property type="entry name" value="p450"/>
    <property type="match status" value="1"/>
</dbReference>
<keyword evidence="10" id="KW-1185">Reference proteome</keyword>
<dbReference type="PROSITE" id="PS00086">
    <property type="entry name" value="CYTOCHROME_P450"/>
    <property type="match status" value="1"/>
</dbReference>
<dbReference type="PRINTS" id="PR00385">
    <property type="entry name" value="P450"/>
</dbReference>
<evidence type="ECO:0000256" key="1">
    <source>
        <dbReference type="ARBA" id="ARBA00010617"/>
    </source>
</evidence>
<keyword evidence="4 7" id="KW-0560">Oxidoreductase</keyword>
<name>A0A840VX57_9ACTN</name>
<feature type="region of interest" description="Disordered" evidence="8">
    <location>
        <begin position="1"/>
        <end position="20"/>
    </location>
</feature>
<dbReference type="InterPro" id="IPR017972">
    <property type="entry name" value="Cyt_P450_CS"/>
</dbReference>
<evidence type="ECO:0000256" key="8">
    <source>
        <dbReference type="SAM" id="MobiDB-lite"/>
    </source>
</evidence>
<dbReference type="PANTHER" id="PTHR46696:SF1">
    <property type="entry name" value="CYTOCHROME P450 YJIB-RELATED"/>
    <property type="match status" value="1"/>
</dbReference>
<evidence type="ECO:0000256" key="4">
    <source>
        <dbReference type="ARBA" id="ARBA00023002"/>
    </source>
</evidence>
<dbReference type="EMBL" id="JACHDO010000001">
    <property type="protein sequence ID" value="MBB5489020.1"/>
    <property type="molecule type" value="Genomic_DNA"/>
</dbReference>
<dbReference type="GO" id="GO:0005506">
    <property type="term" value="F:iron ion binding"/>
    <property type="evidence" value="ECO:0007669"/>
    <property type="project" value="InterPro"/>
</dbReference>
<dbReference type="AlphaFoldDB" id="A0A840VX57"/>
<keyword evidence="2 7" id="KW-0349">Heme</keyword>
<dbReference type="PANTHER" id="PTHR46696">
    <property type="entry name" value="P450, PUTATIVE (EUROFUNG)-RELATED"/>
    <property type="match status" value="1"/>
</dbReference>
<evidence type="ECO:0000256" key="5">
    <source>
        <dbReference type="ARBA" id="ARBA00023004"/>
    </source>
</evidence>
<evidence type="ECO:0000313" key="10">
    <source>
        <dbReference type="Proteomes" id="UP000579647"/>
    </source>
</evidence>
<evidence type="ECO:0000256" key="3">
    <source>
        <dbReference type="ARBA" id="ARBA00022723"/>
    </source>
</evidence>
<dbReference type="GO" id="GO:0004497">
    <property type="term" value="F:monooxygenase activity"/>
    <property type="evidence" value="ECO:0007669"/>
    <property type="project" value="UniProtKB-KW"/>
</dbReference>
<comment type="similarity">
    <text evidence="1 7">Belongs to the cytochrome P450 family.</text>
</comment>
<dbReference type="InterPro" id="IPR002397">
    <property type="entry name" value="Cyt_P450_B"/>
</dbReference>
<dbReference type="RefSeq" id="WP_184360581.1">
    <property type="nucleotide sequence ID" value="NZ_BAAAKM010000051.1"/>
</dbReference>
<keyword evidence="3 7" id="KW-0479">Metal-binding</keyword>
<evidence type="ECO:0000256" key="7">
    <source>
        <dbReference type="RuleBase" id="RU000461"/>
    </source>
</evidence>
<proteinExistence type="inferred from homology"/>
<evidence type="ECO:0000256" key="2">
    <source>
        <dbReference type="ARBA" id="ARBA00022617"/>
    </source>
</evidence>
<reference evidence="9 10" key="1">
    <citation type="submission" date="2020-08" db="EMBL/GenBank/DDBJ databases">
        <title>Sequencing the genomes of 1000 actinobacteria strains.</title>
        <authorList>
            <person name="Klenk H.-P."/>
        </authorList>
    </citation>
    <scope>NUCLEOTIDE SEQUENCE [LARGE SCALE GENOMIC DNA]</scope>
    <source>
        <strain evidence="9 10">DSM 44598</strain>
    </source>
</reference>
<dbReference type="Gene3D" id="1.10.630.10">
    <property type="entry name" value="Cytochrome P450"/>
    <property type="match status" value="1"/>
</dbReference>
<protein>
    <recommendedName>
        <fullName evidence="11">Cytochrome P450</fullName>
    </recommendedName>
</protein>
<dbReference type="InterPro" id="IPR001128">
    <property type="entry name" value="Cyt_P450"/>
</dbReference>
<organism evidence="9 10">
    <name type="scientific">Nocardiopsis metallicus</name>
    <dbReference type="NCBI Taxonomy" id="179819"/>
    <lineage>
        <taxon>Bacteria</taxon>
        <taxon>Bacillati</taxon>
        <taxon>Actinomycetota</taxon>
        <taxon>Actinomycetes</taxon>
        <taxon>Streptosporangiales</taxon>
        <taxon>Nocardiopsidaceae</taxon>
        <taxon>Nocardiopsis</taxon>
    </lineage>
</organism>
<sequence length="429" mass="46626">MSANPATRQPGGSAETINMRGAEFTEHPFRVIERIRAAGGSAPVLFVDNQAALAFVDDADVRTILSDRRFVVDADNVPEGPTGARRSHALNSLGIRPDLVTYLTESLLDKDGADHARLRKLVSRTFTVRRVNDLRPSVERIAADLLAALPSHADGDGVVDLIKHFAYPLPITVICDLVGVPEADRTQWLAWSHQLSRFDPSRPEAMNETLGAMIDHIEEMIVERRERPRGDFLDALIGVRDEDGGRLSGSELVTLVFTLVVAGHETTAHLLGNGTRALLENPDQLALLRSDPGLLPAAVHEMLRFAGTAVTAKARYATEDVQLRTGKVLAGERAVAMVAGANRDPSVHPDPDRFDITRHHGRPGEAHVAFGHGMHYCLGAALARQEGEIAFEALFRTFPELSLVPGRPPLPDPVPGTLRLSELPVRLGI</sequence>
<dbReference type="CDD" id="cd11029">
    <property type="entry name" value="CYP107-like"/>
    <property type="match status" value="1"/>
</dbReference>
<comment type="caution">
    <text evidence="9">The sequence shown here is derived from an EMBL/GenBank/DDBJ whole genome shotgun (WGS) entry which is preliminary data.</text>
</comment>
<dbReference type="GO" id="GO:0020037">
    <property type="term" value="F:heme binding"/>
    <property type="evidence" value="ECO:0007669"/>
    <property type="project" value="InterPro"/>
</dbReference>
<keyword evidence="5 7" id="KW-0408">Iron</keyword>